<evidence type="ECO:0000256" key="3">
    <source>
        <dbReference type="ARBA" id="ARBA00022793"/>
    </source>
</evidence>
<keyword evidence="2" id="KW-0949">S-adenosyl-L-methionine</keyword>
<protein>
    <submittedName>
        <fullName evidence="11">S-adenosylmethionine decarboxylase proenzyme</fullName>
    </submittedName>
</protein>
<accession>A0ABU1Z6H4</accession>
<comment type="cofactor">
    <cofactor evidence="1">
        <name>pyruvate</name>
        <dbReference type="ChEBI" id="CHEBI:15361"/>
    </cofactor>
</comment>
<dbReference type="InterPro" id="IPR016067">
    <property type="entry name" value="S-AdoMet_deCO2ase_core"/>
</dbReference>
<evidence type="ECO:0000256" key="1">
    <source>
        <dbReference type="ARBA" id="ARBA00001928"/>
    </source>
</evidence>
<comment type="caution">
    <text evidence="11">The sequence shown here is derived from an EMBL/GenBank/DDBJ whole genome shotgun (WGS) entry which is preliminary data.</text>
</comment>
<evidence type="ECO:0000256" key="8">
    <source>
        <dbReference type="ARBA" id="ARBA00023239"/>
    </source>
</evidence>
<evidence type="ECO:0000313" key="12">
    <source>
        <dbReference type="Proteomes" id="UP001180536"/>
    </source>
</evidence>
<dbReference type="InterPro" id="IPR017716">
    <property type="entry name" value="S-AdoMet_deCOase_pro-enz"/>
</dbReference>
<keyword evidence="8" id="KW-0456">Lyase</keyword>
<keyword evidence="10" id="KW-0670">Pyruvate</keyword>
<dbReference type="InterPro" id="IPR003826">
    <property type="entry name" value="AdoMetDC_fam_prok"/>
</dbReference>
<dbReference type="Proteomes" id="UP001180536">
    <property type="component" value="Unassembled WGS sequence"/>
</dbReference>
<dbReference type="InterPro" id="IPR042284">
    <property type="entry name" value="AdoMetDC_N"/>
</dbReference>
<evidence type="ECO:0000256" key="2">
    <source>
        <dbReference type="ARBA" id="ARBA00022691"/>
    </source>
</evidence>
<keyword evidence="9" id="KW-0704">Schiff base</keyword>
<name>A0ABU1Z6H4_9BURK</name>
<keyword evidence="3" id="KW-0210">Decarboxylase</keyword>
<evidence type="ECO:0000256" key="10">
    <source>
        <dbReference type="ARBA" id="ARBA00023317"/>
    </source>
</evidence>
<dbReference type="SUPFAM" id="SSF56276">
    <property type="entry name" value="S-adenosylmethionine decarboxylase"/>
    <property type="match status" value="1"/>
</dbReference>
<dbReference type="RefSeq" id="WP_310343127.1">
    <property type="nucleotide sequence ID" value="NZ_JAVDXQ010000002.1"/>
</dbReference>
<gene>
    <name evidence="11" type="ORF">J2X16_001387</name>
</gene>
<evidence type="ECO:0000256" key="5">
    <source>
        <dbReference type="ARBA" id="ARBA00023066"/>
    </source>
</evidence>
<dbReference type="InterPro" id="IPR042286">
    <property type="entry name" value="AdoMetDC_C"/>
</dbReference>
<dbReference type="Pfam" id="PF02675">
    <property type="entry name" value="AdoMet_dc"/>
    <property type="match status" value="1"/>
</dbReference>
<dbReference type="PANTHER" id="PTHR33866">
    <property type="entry name" value="S-ADENOSYLMETHIONINE DECARBOXYLASE PROENZYME"/>
    <property type="match status" value="1"/>
</dbReference>
<evidence type="ECO:0000256" key="9">
    <source>
        <dbReference type="ARBA" id="ARBA00023270"/>
    </source>
</evidence>
<dbReference type="Gene3D" id="3.30.360.110">
    <property type="entry name" value="S-adenosylmethionine decarboxylase domain"/>
    <property type="match status" value="1"/>
</dbReference>
<evidence type="ECO:0000256" key="7">
    <source>
        <dbReference type="ARBA" id="ARBA00023145"/>
    </source>
</evidence>
<keyword evidence="7" id="KW-0865">Zymogen</keyword>
<dbReference type="EMBL" id="JAVDXQ010000002">
    <property type="protein sequence ID" value="MDR7296048.1"/>
    <property type="molecule type" value="Genomic_DNA"/>
</dbReference>
<keyword evidence="6" id="KW-0620">Polyamine biosynthesis</keyword>
<keyword evidence="12" id="KW-1185">Reference proteome</keyword>
<keyword evidence="4" id="KW-0068">Autocatalytic cleavage</keyword>
<sequence>MKGLHLTADLRGVDPALAVMRDGEALAVLCREAVAQAGLTGVAELFHRFAPADAQSGITGVVLLAESHLAIHTWPELGGVTLDVYVCNYGADNSAKAEALMRSLIDAFAPVSVGRQSLIRAAASTPAV</sequence>
<reference evidence="11 12" key="1">
    <citation type="submission" date="2023-07" db="EMBL/GenBank/DDBJ databases">
        <title>Sorghum-associated microbial communities from plants grown in Nebraska, USA.</title>
        <authorList>
            <person name="Schachtman D."/>
        </authorList>
    </citation>
    <scope>NUCLEOTIDE SEQUENCE [LARGE SCALE GENOMIC DNA]</scope>
    <source>
        <strain evidence="11 12">BE310</strain>
    </source>
</reference>
<evidence type="ECO:0000256" key="6">
    <source>
        <dbReference type="ARBA" id="ARBA00023115"/>
    </source>
</evidence>
<dbReference type="Gene3D" id="3.30.160.750">
    <property type="match status" value="1"/>
</dbReference>
<proteinExistence type="predicted"/>
<dbReference type="NCBIfam" id="TIGR03330">
    <property type="entry name" value="SAM_DCase_Bsu"/>
    <property type="match status" value="1"/>
</dbReference>
<organism evidence="11 12">
    <name type="scientific">Pelomonas aquatica</name>
    <dbReference type="NCBI Taxonomy" id="431058"/>
    <lineage>
        <taxon>Bacteria</taxon>
        <taxon>Pseudomonadati</taxon>
        <taxon>Pseudomonadota</taxon>
        <taxon>Betaproteobacteria</taxon>
        <taxon>Burkholderiales</taxon>
        <taxon>Sphaerotilaceae</taxon>
        <taxon>Roseateles</taxon>
    </lineage>
</organism>
<keyword evidence="5" id="KW-0745">Spermidine biosynthesis</keyword>
<evidence type="ECO:0000313" key="11">
    <source>
        <dbReference type="EMBL" id="MDR7296048.1"/>
    </source>
</evidence>
<evidence type="ECO:0000256" key="4">
    <source>
        <dbReference type="ARBA" id="ARBA00022813"/>
    </source>
</evidence>
<dbReference type="PANTHER" id="PTHR33866:SF2">
    <property type="entry name" value="S-ADENOSYLMETHIONINE DECARBOXYLASE PROENZYME"/>
    <property type="match status" value="1"/>
</dbReference>